<dbReference type="InterPro" id="IPR003400">
    <property type="entry name" value="ExbD"/>
</dbReference>
<feature type="transmembrane region" description="Helical" evidence="11">
    <location>
        <begin position="21"/>
        <end position="44"/>
    </location>
</feature>
<evidence type="ECO:0000256" key="1">
    <source>
        <dbReference type="ARBA" id="ARBA00004162"/>
    </source>
</evidence>
<evidence type="ECO:0000256" key="10">
    <source>
        <dbReference type="RuleBase" id="RU003879"/>
    </source>
</evidence>
<evidence type="ECO:0000256" key="7">
    <source>
        <dbReference type="ARBA" id="ARBA00022989"/>
    </source>
</evidence>
<keyword evidence="10" id="KW-0653">Protein transport</keyword>
<name>A0ABM9NC70_RICHE</name>
<evidence type="ECO:0000256" key="6">
    <source>
        <dbReference type="ARBA" id="ARBA00022692"/>
    </source>
</evidence>
<evidence type="ECO:0000256" key="9">
    <source>
        <dbReference type="ARBA" id="ARBA00023306"/>
    </source>
</evidence>
<keyword evidence="13" id="KW-1185">Reference proteome</keyword>
<evidence type="ECO:0000256" key="11">
    <source>
        <dbReference type="SAM" id="Phobius"/>
    </source>
</evidence>
<dbReference type="Gene3D" id="3.30.420.270">
    <property type="match status" value="1"/>
</dbReference>
<dbReference type="InterPro" id="IPR014168">
    <property type="entry name" value="Tol-Pal_TolR"/>
</dbReference>
<keyword evidence="4" id="KW-0997">Cell inner membrane</keyword>
<dbReference type="Pfam" id="PF02472">
    <property type="entry name" value="ExbD"/>
    <property type="match status" value="1"/>
</dbReference>
<evidence type="ECO:0000313" key="12">
    <source>
        <dbReference type="EMBL" id="CAK9121145.1"/>
    </source>
</evidence>
<dbReference type="NCBIfam" id="TIGR02801">
    <property type="entry name" value="tolR"/>
    <property type="match status" value="1"/>
</dbReference>
<proteinExistence type="inferred from homology"/>
<evidence type="ECO:0000256" key="4">
    <source>
        <dbReference type="ARBA" id="ARBA00022519"/>
    </source>
</evidence>
<evidence type="ECO:0000256" key="5">
    <source>
        <dbReference type="ARBA" id="ARBA00022618"/>
    </source>
</evidence>
<evidence type="ECO:0000256" key="8">
    <source>
        <dbReference type="ARBA" id="ARBA00023136"/>
    </source>
</evidence>
<keyword evidence="8 11" id="KW-0472">Membrane</keyword>
<evidence type="ECO:0000256" key="2">
    <source>
        <dbReference type="ARBA" id="ARBA00005811"/>
    </source>
</evidence>
<evidence type="ECO:0000313" key="13">
    <source>
        <dbReference type="Proteomes" id="UP001642485"/>
    </source>
</evidence>
<keyword evidence="5" id="KW-0132">Cell division</keyword>
<keyword evidence="10" id="KW-0813">Transport</keyword>
<reference evidence="12 13" key="1">
    <citation type="submission" date="2024-02" db="EMBL/GenBank/DDBJ databases">
        <authorList>
            <person name="Nijsse B."/>
            <person name="Sprong H."/>
        </authorList>
    </citation>
    <scope>NUCLEOTIDE SEQUENCE [LARGE SCALE GENOMIC DNA]</scope>
    <source>
        <strain evidence="12">OB144</strain>
    </source>
</reference>
<comment type="subcellular location">
    <subcellularLocation>
        <location evidence="1">Cell membrane</location>
        <topology evidence="1">Single-pass membrane protein</topology>
    </subcellularLocation>
    <subcellularLocation>
        <location evidence="10">Cell membrane</location>
        <topology evidence="10">Single-pass type II membrane protein</topology>
    </subcellularLocation>
</comment>
<evidence type="ECO:0000256" key="3">
    <source>
        <dbReference type="ARBA" id="ARBA00022475"/>
    </source>
</evidence>
<dbReference type="RefSeq" id="WP_010423433.1">
    <property type="nucleotide sequence ID" value="NZ_OY974080.1"/>
</dbReference>
<organism evidence="12 13">
    <name type="scientific">Rickettsia helvetica</name>
    <dbReference type="NCBI Taxonomy" id="35789"/>
    <lineage>
        <taxon>Bacteria</taxon>
        <taxon>Pseudomonadati</taxon>
        <taxon>Pseudomonadota</taxon>
        <taxon>Alphaproteobacteria</taxon>
        <taxon>Rickettsiales</taxon>
        <taxon>Rickettsiaceae</taxon>
        <taxon>Rickettsieae</taxon>
        <taxon>Rickettsia</taxon>
        <taxon>spotted fever group</taxon>
    </lineage>
</organism>
<comment type="similarity">
    <text evidence="2 10">Belongs to the ExbD/TolR family.</text>
</comment>
<dbReference type="Proteomes" id="UP001642485">
    <property type="component" value="Chromosome"/>
</dbReference>
<dbReference type="EMBL" id="OZ018776">
    <property type="protein sequence ID" value="CAK9121145.1"/>
    <property type="molecule type" value="Genomic_DNA"/>
</dbReference>
<gene>
    <name evidence="12" type="primary">tolR</name>
    <name evidence="12" type="ORF">OB144RH_05090</name>
</gene>
<keyword evidence="6 10" id="KW-0812">Transmembrane</keyword>
<protein>
    <submittedName>
        <fullName evidence="12">Protein TolR</fullName>
    </submittedName>
</protein>
<accession>A0ABM9NC70</accession>
<keyword evidence="9" id="KW-0131">Cell cycle</keyword>
<dbReference type="PANTHER" id="PTHR30558:SF7">
    <property type="entry name" value="TOL-PAL SYSTEM PROTEIN TOLR"/>
    <property type="match status" value="1"/>
</dbReference>
<sequence length="143" mass="15753">MAIKLAGSNRKSKRAVVSEINVTPLVDVMLVLLIIFMITSPMLVSGVNVDLPETNSSPISSQDEPLVVTINNKGEIFLLETPIERMHLTDKLANITKEKKDARIFVRGDRNVSYGQVVEIVAEIHAAGFTRVALISNIKNNEK</sequence>
<dbReference type="PANTHER" id="PTHR30558">
    <property type="entry name" value="EXBD MEMBRANE COMPONENT OF PMF-DRIVEN MACROMOLECULE IMPORT SYSTEM"/>
    <property type="match status" value="1"/>
</dbReference>
<keyword evidence="7 11" id="KW-1133">Transmembrane helix</keyword>
<keyword evidence="3" id="KW-1003">Cell membrane</keyword>